<dbReference type="AlphaFoldDB" id="A0A1M7IVQ0"/>
<comment type="cofactor">
    <cofactor evidence="1">
        <name>FMN</name>
        <dbReference type="ChEBI" id="CHEBI:58210"/>
    </cofactor>
</comment>
<proteinExistence type="inferred from homology"/>
<dbReference type="STRING" id="53463.SAMN05444389_109126"/>
<evidence type="ECO:0000256" key="4">
    <source>
        <dbReference type="ARBA" id="ARBA00022643"/>
    </source>
</evidence>
<organism evidence="7 8">
    <name type="scientific">Paracoccus solventivorans</name>
    <dbReference type="NCBI Taxonomy" id="53463"/>
    <lineage>
        <taxon>Bacteria</taxon>
        <taxon>Pseudomonadati</taxon>
        <taxon>Pseudomonadota</taxon>
        <taxon>Alphaproteobacteria</taxon>
        <taxon>Rhodobacterales</taxon>
        <taxon>Paracoccaceae</taxon>
        <taxon>Paracoccus</taxon>
    </lineage>
</organism>
<dbReference type="Proteomes" id="UP000184444">
    <property type="component" value="Unassembled WGS sequence"/>
</dbReference>
<keyword evidence="5" id="KW-0560">Oxidoreductase</keyword>
<dbReference type="InterPro" id="IPR029479">
    <property type="entry name" value="Nitroreductase"/>
</dbReference>
<evidence type="ECO:0000256" key="3">
    <source>
        <dbReference type="ARBA" id="ARBA00022630"/>
    </source>
</evidence>
<evidence type="ECO:0000256" key="1">
    <source>
        <dbReference type="ARBA" id="ARBA00001917"/>
    </source>
</evidence>
<dbReference type="InterPro" id="IPR000415">
    <property type="entry name" value="Nitroreductase-like"/>
</dbReference>
<dbReference type="Gene3D" id="3.40.109.10">
    <property type="entry name" value="NADH Oxidase"/>
    <property type="match status" value="1"/>
</dbReference>
<dbReference type="GO" id="GO:0016491">
    <property type="term" value="F:oxidoreductase activity"/>
    <property type="evidence" value="ECO:0007669"/>
    <property type="project" value="UniProtKB-KW"/>
</dbReference>
<keyword evidence="8" id="KW-1185">Reference proteome</keyword>
<sequence length="226" mass="25044">MMSIDEAVATRRSVRGYLPDEVPQDRLRELLALAQLSPSNCNIQPWITHVLSGPSLRSLGDKMVAAAEAGIPPDPDFPADRKFEGIYRARQIDAAVQLYGAMGIDRHDRPRRDWAYRRNLDFFGAPHAALIFLHHTFEEREAVDLGIYAQTLMLLLTSRGISSCAQGALGLYPGIIRDHLGLTQTHRLIFGISFGYEDPAVEANRARAGRAGVEDAVVFHRDAARA</sequence>
<dbReference type="PANTHER" id="PTHR43673">
    <property type="entry name" value="NAD(P)H NITROREDUCTASE YDGI-RELATED"/>
    <property type="match status" value="1"/>
</dbReference>
<gene>
    <name evidence="7" type="ORF">SAMN05444389_109126</name>
</gene>
<dbReference type="SUPFAM" id="SSF55469">
    <property type="entry name" value="FMN-dependent nitroreductase-like"/>
    <property type="match status" value="1"/>
</dbReference>
<dbReference type="EMBL" id="FRCK01000009">
    <property type="protein sequence ID" value="SHM44407.1"/>
    <property type="molecule type" value="Genomic_DNA"/>
</dbReference>
<dbReference type="CDD" id="cd02136">
    <property type="entry name" value="PnbA_NfnB-like"/>
    <property type="match status" value="1"/>
</dbReference>
<keyword evidence="4" id="KW-0288">FMN</keyword>
<evidence type="ECO:0000259" key="6">
    <source>
        <dbReference type="Pfam" id="PF00881"/>
    </source>
</evidence>
<name>A0A1M7IVQ0_9RHOB</name>
<dbReference type="OrthoDB" id="9802510at2"/>
<accession>A0A1M7IVQ0</accession>
<comment type="similarity">
    <text evidence="2">Belongs to the nitroreductase family.</text>
</comment>
<evidence type="ECO:0000256" key="2">
    <source>
        <dbReference type="ARBA" id="ARBA00007118"/>
    </source>
</evidence>
<evidence type="ECO:0000313" key="7">
    <source>
        <dbReference type="EMBL" id="SHM44407.1"/>
    </source>
</evidence>
<keyword evidence="3" id="KW-0285">Flavoprotein</keyword>
<evidence type="ECO:0000313" key="8">
    <source>
        <dbReference type="Proteomes" id="UP000184444"/>
    </source>
</evidence>
<dbReference type="RefSeq" id="WP_073067821.1">
    <property type="nucleotide sequence ID" value="NZ_FRCK01000009.1"/>
</dbReference>
<dbReference type="PANTHER" id="PTHR43673:SF2">
    <property type="entry name" value="NITROREDUCTASE"/>
    <property type="match status" value="1"/>
</dbReference>
<feature type="domain" description="Nitroreductase" evidence="6">
    <location>
        <begin position="9"/>
        <end position="196"/>
    </location>
</feature>
<protein>
    <submittedName>
        <fullName evidence="7">Nitroreductase</fullName>
    </submittedName>
</protein>
<dbReference type="Pfam" id="PF00881">
    <property type="entry name" value="Nitroreductase"/>
    <property type="match status" value="1"/>
</dbReference>
<reference evidence="8" key="1">
    <citation type="submission" date="2016-11" db="EMBL/GenBank/DDBJ databases">
        <authorList>
            <person name="Varghese N."/>
            <person name="Submissions S."/>
        </authorList>
    </citation>
    <scope>NUCLEOTIDE SEQUENCE [LARGE SCALE GENOMIC DNA]</scope>
    <source>
        <strain evidence="8">DSM 6637</strain>
    </source>
</reference>
<evidence type="ECO:0000256" key="5">
    <source>
        <dbReference type="ARBA" id="ARBA00023002"/>
    </source>
</evidence>